<accession>A0A3M7S7H1</accession>
<proteinExistence type="predicted"/>
<comment type="caution">
    <text evidence="1">The sequence shown here is derived from an EMBL/GenBank/DDBJ whole genome shotgun (WGS) entry which is preliminary data.</text>
</comment>
<dbReference type="AlphaFoldDB" id="A0A3M7S7H1"/>
<name>A0A3M7S7H1_BRAPC</name>
<evidence type="ECO:0000313" key="2">
    <source>
        <dbReference type="Proteomes" id="UP000276133"/>
    </source>
</evidence>
<gene>
    <name evidence="1" type="ORF">BpHYR1_054488</name>
</gene>
<dbReference type="Proteomes" id="UP000276133">
    <property type="component" value="Unassembled WGS sequence"/>
</dbReference>
<sequence>MHQLLQFTEHVLITRYFMSNNVLGTVQTAIDAAKNFLNRETDRLDGRPNQRRMTKFAIKPYQRKKFPREDLYLIFVVFKNDISTNNKINIQAFNVKHFPKTNFCVAVIRTAWNSGKISLNNKDFNLSQKYENYKTNFFIMTIIQSPDLHLTSDFNTNLLDLDFNLGLINNSEIRVRVRWYCDIPYKTYNA</sequence>
<organism evidence="1 2">
    <name type="scientific">Brachionus plicatilis</name>
    <name type="common">Marine rotifer</name>
    <name type="synonym">Brachionus muelleri</name>
    <dbReference type="NCBI Taxonomy" id="10195"/>
    <lineage>
        <taxon>Eukaryota</taxon>
        <taxon>Metazoa</taxon>
        <taxon>Spiralia</taxon>
        <taxon>Gnathifera</taxon>
        <taxon>Rotifera</taxon>
        <taxon>Eurotatoria</taxon>
        <taxon>Monogononta</taxon>
        <taxon>Pseudotrocha</taxon>
        <taxon>Ploima</taxon>
        <taxon>Brachionidae</taxon>
        <taxon>Brachionus</taxon>
    </lineage>
</organism>
<evidence type="ECO:0000313" key="1">
    <source>
        <dbReference type="EMBL" id="RNA31774.1"/>
    </source>
</evidence>
<keyword evidence="2" id="KW-1185">Reference proteome</keyword>
<dbReference type="EMBL" id="REGN01001895">
    <property type="protein sequence ID" value="RNA31774.1"/>
    <property type="molecule type" value="Genomic_DNA"/>
</dbReference>
<protein>
    <submittedName>
        <fullName evidence="1">Uncharacterized protein</fullName>
    </submittedName>
</protein>
<reference evidence="1 2" key="1">
    <citation type="journal article" date="2018" name="Sci. Rep.">
        <title>Genomic signatures of local adaptation to the degree of environmental predictability in rotifers.</title>
        <authorList>
            <person name="Franch-Gras L."/>
            <person name="Hahn C."/>
            <person name="Garcia-Roger E.M."/>
            <person name="Carmona M.J."/>
            <person name="Serra M."/>
            <person name="Gomez A."/>
        </authorList>
    </citation>
    <scope>NUCLEOTIDE SEQUENCE [LARGE SCALE GENOMIC DNA]</scope>
    <source>
        <strain evidence="1">HYR1</strain>
    </source>
</reference>